<feature type="transmembrane region" description="Helical" evidence="12">
    <location>
        <begin position="535"/>
        <end position="555"/>
    </location>
</feature>
<sequence length="1378" mass="156133">MAPVSCVLRTCGILIYFIIQVHASKNLTVKPWIVSFKVEAKSCLDNRCKYLLFVNGGEFLGHYSWRLTPRDADRGSSCDSIYPNYELNEIETAQWFTKVKIIVPKVNEKLYFCLRHEEKKNTPVGGQWIHQGRDLFLHPEADGISYNDANERLELKEEINNQSTLQETSTKWGDLSHDTDVNYLPNVPRPTRDEANDIEVFINNKYVPLNDLRTVEIDKTYEGNNIENIDSELLNDRRKREIVKSKNDVVEVKLDYLFQNENASDGITADRQIGDWSVVRSDGVLIDIDGLRVEDSAKEPKIIEDGIPSVLSDTKVILRVFGQGLSERTVIAFTHDLLPYGQPCKFLLKGEYMAKEGSVTAKSALFEITAPSPLLASKLYICAKNLQPGINDPFKDQEKYLHQGTEHWKILATHNKLLPLWVSLTLILLCLMFSALFSGLNLGLMSLDRTELKIISNTGTEQERKYARAIMPVRDHGNYLLCSILLGNVAVNSTFTILLDELTSGLFAVIFSTLAIVLLGEITPQAICSRHGLMVGAKSIMITKAVMALTAPLAFPVSKLLDYFLGEEIGSVYNRERLKELVKIMFIQVTTGVNDLDKDEVNIISGALEMRKKTVSDVMTKLEDVFMLPITSVLDFETMSEIVKSGYSRIPVYEGCRTNIVTVLFIKDLAFVDPDDNTPLRTLCQYYQNPCNFVFEDVTLDVMFRQFKEGHKGHMAFVHRINNEGEGDPFYETIGLVTLEDVIEEMIQAEIVDETDVFMDNRSKRKRNRPQNKLQDFAAFAERHENQRIHISPQLTLATFQFLSTSVDSFKPDTVSETVLRRLLKQDVIHYIKMKGKTKRELSTYVYQQGKAVDYFVLILEGRVEVTVGRENLVFEAGPFTYFGVQALAQNVGVAESPTPSAMGSLQNISMEAMLRHTFVPDYSVRAVTDVYYLAVKRSLYLAAKRATLMEKGALSKGNVTNEQFDTEVDKKSSKINTMEFMQRQNISNTPSSSTSKSSGKDVSNKNVPTFTFKEPDEISIKSDNIRDSFKHKLNVSEETPTSSKYLGQDYIPKRWSQEFLLDAKDSKLSKDSVKENLDKKMSVTNLVDAKLDDTNTFPLEDKKAKSSNEISKISNTSLKLSKSATDFEGKSNISIVDEKTDKISKAKKNYYAKTYKRMISDAENAQNSTDENTEKDKSRLKSSRSEAVVDNNESKRLSISSKDETKKDKKAHFRTDESLLTFHEPDNIREVIKSIDRLYSDEKKDKIKDKSGEIKKREPSDVECRCGVSYSDEHNVFGSEEINQRQDETKSRNGKEEINDYFDDKRLSYSDRLLLQSVDEDISISGEHKTPSRQVSPNPPVSASPVTRASFASRTSPERNGDVYAARADEQEKLLKH</sequence>
<dbReference type="Pfam" id="PF25562">
    <property type="entry name" value="CNBH_CNNM2_C"/>
    <property type="match status" value="1"/>
</dbReference>
<feature type="transmembrane region" description="Helical" evidence="12">
    <location>
        <begin position="505"/>
        <end position="523"/>
    </location>
</feature>
<dbReference type="InterPro" id="IPR014710">
    <property type="entry name" value="RmlC-like_jellyroll"/>
</dbReference>
<proteinExistence type="inferred from homology"/>
<feature type="compositionally biased region" description="Basic and acidic residues" evidence="11">
    <location>
        <begin position="1193"/>
        <end position="1211"/>
    </location>
</feature>
<comment type="similarity">
    <text evidence="2">Belongs to the ACDP family.</text>
</comment>
<feature type="signal peptide" evidence="13">
    <location>
        <begin position="1"/>
        <end position="23"/>
    </location>
</feature>
<dbReference type="InterPro" id="IPR046342">
    <property type="entry name" value="CBS_dom_sf"/>
</dbReference>
<dbReference type="PANTHER" id="PTHR12064">
    <property type="entry name" value="METAL TRANSPORTER CNNM"/>
    <property type="match status" value="1"/>
</dbReference>
<evidence type="ECO:0000256" key="4">
    <source>
        <dbReference type="ARBA" id="ARBA00022475"/>
    </source>
</evidence>
<keyword evidence="16" id="KW-1185">Reference proteome</keyword>
<dbReference type="InterPro" id="IPR044751">
    <property type="entry name" value="Ion_transp-like_CBS"/>
</dbReference>
<dbReference type="GO" id="GO:0006811">
    <property type="term" value="P:monoatomic ion transport"/>
    <property type="evidence" value="ECO:0007669"/>
    <property type="project" value="UniProtKB-KW"/>
</dbReference>
<evidence type="ECO:0000256" key="9">
    <source>
        <dbReference type="ARBA" id="ARBA00023122"/>
    </source>
</evidence>
<keyword evidence="9" id="KW-0129">CBS domain</keyword>
<feature type="compositionally biased region" description="Basic and acidic residues" evidence="11">
    <location>
        <begin position="1283"/>
        <end position="1299"/>
    </location>
</feature>
<feature type="region of interest" description="Disordered" evidence="11">
    <location>
        <begin position="1323"/>
        <end position="1364"/>
    </location>
</feature>
<dbReference type="FunFam" id="3.10.580.10:FF:000001">
    <property type="entry name" value="Putative metal transporter CNNM3 isoform 2"/>
    <property type="match status" value="1"/>
</dbReference>
<keyword evidence="8" id="KW-0406">Ion transport</keyword>
<evidence type="ECO:0000259" key="14">
    <source>
        <dbReference type="Pfam" id="PF01595"/>
    </source>
</evidence>
<feature type="chain" id="PRO_5035479809" description="CNNM transmembrane domain-containing protein" evidence="13">
    <location>
        <begin position="24"/>
        <end position="1378"/>
    </location>
</feature>
<feature type="compositionally biased region" description="Low complexity" evidence="11">
    <location>
        <begin position="988"/>
        <end position="998"/>
    </location>
</feature>
<feature type="domain" description="CNNM transmembrane" evidence="14">
    <location>
        <begin position="426"/>
        <end position="583"/>
    </location>
</feature>
<keyword evidence="4" id="KW-1003">Cell membrane</keyword>
<evidence type="ECO:0000256" key="3">
    <source>
        <dbReference type="ARBA" id="ARBA00022448"/>
    </source>
</evidence>
<dbReference type="SUPFAM" id="SSF51206">
    <property type="entry name" value="cAMP-binding domain-like"/>
    <property type="match status" value="1"/>
</dbReference>
<evidence type="ECO:0000256" key="10">
    <source>
        <dbReference type="ARBA" id="ARBA00023136"/>
    </source>
</evidence>
<feature type="transmembrane region" description="Helical" evidence="12">
    <location>
        <begin position="478"/>
        <end position="499"/>
    </location>
</feature>
<evidence type="ECO:0000313" key="16">
    <source>
        <dbReference type="Proteomes" id="UP000838878"/>
    </source>
</evidence>
<dbReference type="EMBL" id="OV170228">
    <property type="protein sequence ID" value="CAH0730360.1"/>
    <property type="molecule type" value="Genomic_DNA"/>
</dbReference>
<evidence type="ECO:0000256" key="12">
    <source>
        <dbReference type="SAM" id="Phobius"/>
    </source>
</evidence>
<dbReference type="InterPro" id="IPR045095">
    <property type="entry name" value="ACDP"/>
</dbReference>
<evidence type="ECO:0000256" key="8">
    <source>
        <dbReference type="ARBA" id="ARBA00023065"/>
    </source>
</evidence>
<dbReference type="GO" id="GO:0010960">
    <property type="term" value="P:magnesium ion homeostasis"/>
    <property type="evidence" value="ECO:0007669"/>
    <property type="project" value="InterPro"/>
</dbReference>
<dbReference type="GO" id="GO:0022857">
    <property type="term" value="F:transmembrane transporter activity"/>
    <property type="evidence" value="ECO:0007669"/>
    <property type="project" value="TreeGrafter"/>
</dbReference>
<protein>
    <recommendedName>
        <fullName evidence="14">CNNM transmembrane domain-containing protein</fullName>
    </recommendedName>
</protein>
<name>A0A8J9VY63_9NEOP</name>
<dbReference type="Proteomes" id="UP000838878">
    <property type="component" value="Chromosome 8"/>
</dbReference>
<dbReference type="GO" id="GO:0005886">
    <property type="term" value="C:plasma membrane"/>
    <property type="evidence" value="ECO:0007669"/>
    <property type="project" value="UniProtKB-SubCell"/>
</dbReference>
<evidence type="ECO:0000256" key="13">
    <source>
        <dbReference type="SAM" id="SignalP"/>
    </source>
</evidence>
<evidence type="ECO:0000256" key="2">
    <source>
        <dbReference type="ARBA" id="ARBA00010484"/>
    </source>
</evidence>
<feature type="region of interest" description="Disordered" evidence="11">
    <location>
        <begin position="1278"/>
        <end position="1299"/>
    </location>
</feature>
<dbReference type="InterPro" id="IPR018490">
    <property type="entry name" value="cNMP-bd_dom_sf"/>
</dbReference>
<keyword evidence="10 12" id="KW-0472">Membrane</keyword>
<dbReference type="InterPro" id="IPR000595">
    <property type="entry name" value="cNMP-bd_dom"/>
</dbReference>
<reference evidence="15" key="1">
    <citation type="submission" date="2021-12" db="EMBL/GenBank/DDBJ databases">
        <authorList>
            <person name="Martin H S."/>
        </authorList>
    </citation>
    <scope>NUCLEOTIDE SEQUENCE</scope>
</reference>
<keyword evidence="13" id="KW-0732">Signal</keyword>
<evidence type="ECO:0000256" key="7">
    <source>
        <dbReference type="ARBA" id="ARBA00022989"/>
    </source>
</evidence>
<gene>
    <name evidence="15" type="ORF">BINO364_LOCUS15350</name>
</gene>
<dbReference type="OrthoDB" id="5353557at2759"/>
<dbReference type="Gene3D" id="2.60.120.10">
    <property type="entry name" value="Jelly Rolls"/>
    <property type="match status" value="1"/>
</dbReference>
<dbReference type="CDD" id="cd00038">
    <property type="entry name" value="CAP_ED"/>
    <property type="match status" value="1"/>
</dbReference>
<feature type="non-terminal residue" evidence="15">
    <location>
        <position position="1378"/>
    </location>
</feature>
<evidence type="ECO:0000256" key="11">
    <source>
        <dbReference type="SAM" id="MobiDB-lite"/>
    </source>
</evidence>
<evidence type="ECO:0000313" key="15">
    <source>
        <dbReference type="EMBL" id="CAH0730360.1"/>
    </source>
</evidence>
<keyword evidence="5 12" id="KW-0812">Transmembrane</keyword>
<evidence type="ECO:0000256" key="5">
    <source>
        <dbReference type="ARBA" id="ARBA00022692"/>
    </source>
</evidence>
<keyword evidence="6" id="KW-0677">Repeat</keyword>
<accession>A0A8J9VY63</accession>
<dbReference type="PANTHER" id="PTHR12064:SF94">
    <property type="entry name" value="UNEXTENDED PROTEIN"/>
    <property type="match status" value="1"/>
</dbReference>
<feature type="region of interest" description="Disordered" evidence="11">
    <location>
        <begin position="1163"/>
        <end position="1211"/>
    </location>
</feature>
<keyword evidence="7 12" id="KW-1133">Transmembrane helix</keyword>
<dbReference type="InterPro" id="IPR002550">
    <property type="entry name" value="CNNM"/>
</dbReference>
<keyword evidence="3" id="KW-0813">Transport</keyword>
<dbReference type="Gene3D" id="3.10.580.10">
    <property type="entry name" value="CBS-domain"/>
    <property type="match status" value="1"/>
</dbReference>
<feature type="region of interest" description="Disordered" evidence="11">
    <location>
        <begin position="981"/>
        <end position="1009"/>
    </location>
</feature>
<dbReference type="CDD" id="cd04590">
    <property type="entry name" value="CBS_pair_CorC_HlyC_assoc"/>
    <property type="match status" value="1"/>
</dbReference>
<organism evidence="15 16">
    <name type="scientific">Brenthis ino</name>
    <name type="common">lesser marbled fritillary</name>
    <dbReference type="NCBI Taxonomy" id="405034"/>
    <lineage>
        <taxon>Eukaryota</taxon>
        <taxon>Metazoa</taxon>
        <taxon>Ecdysozoa</taxon>
        <taxon>Arthropoda</taxon>
        <taxon>Hexapoda</taxon>
        <taxon>Insecta</taxon>
        <taxon>Pterygota</taxon>
        <taxon>Neoptera</taxon>
        <taxon>Endopterygota</taxon>
        <taxon>Lepidoptera</taxon>
        <taxon>Glossata</taxon>
        <taxon>Ditrysia</taxon>
        <taxon>Papilionoidea</taxon>
        <taxon>Nymphalidae</taxon>
        <taxon>Heliconiinae</taxon>
        <taxon>Argynnini</taxon>
        <taxon>Brenthis</taxon>
    </lineage>
</organism>
<dbReference type="SUPFAM" id="SSF54631">
    <property type="entry name" value="CBS-domain pair"/>
    <property type="match status" value="1"/>
</dbReference>
<evidence type="ECO:0000256" key="1">
    <source>
        <dbReference type="ARBA" id="ARBA00004651"/>
    </source>
</evidence>
<feature type="transmembrane region" description="Helical" evidence="12">
    <location>
        <begin position="420"/>
        <end position="444"/>
    </location>
</feature>
<dbReference type="Pfam" id="PF01595">
    <property type="entry name" value="CNNM"/>
    <property type="match status" value="1"/>
</dbReference>
<evidence type="ECO:0000256" key="6">
    <source>
        <dbReference type="ARBA" id="ARBA00022737"/>
    </source>
</evidence>
<comment type="subcellular location">
    <subcellularLocation>
        <location evidence="1">Cell membrane</location>
        <topology evidence="1">Multi-pass membrane protein</topology>
    </subcellularLocation>
</comment>